<evidence type="ECO:0000259" key="1">
    <source>
        <dbReference type="SMART" id="SM01111"/>
    </source>
</evidence>
<dbReference type="SUPFAM" id="SSF51322">
    <property type="entry name" value="Cyanovirin-N"/>
    <property type="match status" value="1"/>
</dbReference>
<dbReference type="SMART" id="SM01111">
    <property type="entry name" value="CVNH"/>
    <property type="match status" value="1"/>
</dbReference>
<reference evidence="2" key="1">
    <citation type="submission" date="2021-12" db="EMBL/GenBank/DDBJ databases">
        <title>Comparative genomics, transcriptomics and evolutionary studies reveal genomic signatures of adaptation to plant cell wall in hemibiotrophic fungi.</title>
        <authorList>
            <consortium name="DOE Joint Genome Institute"/>
            <person name="Baroncelli R."/>
            <person name="Diaz J.F."/>
            <person name="Benocci T."/>
            <person name="Peng M."/>
            <person name="Battaglia E."/>
            <person name="Haridas S."/>
            <person name="Andreopoulos W."/>
            <person name="Labutti K."/>
            <person name="Pangilinan J."/>
            <person name="Floch G.L."/>
            <person name="Makela M.R."/>
            <person name="Henrissat B."/>
            <person name="Grigoriev I.V."/>
            <person name="Crouch J.A."/>
            <person name="De Vries R.P."/>
            <person name="Sukno S.A."/>
            <person name="Thon M.R."/>
        </authorList>
    </citation>
    <scope>NUCLEOTIDE SEQUENCE</scope>
    <source>
        <strain evidence="2">CBS 112980</strain>
    </source>
</reference>
<sequence>MFRRYKDVTNPKLVHSSYWHHQISAMAFWVARVLSHLAVVSSVLRHVSGEQHVNQLVERQTSFQPRGFLDSCVDWGTLMNERYKMVAFCRTTTGDWNWSVLDLNHCIVNRDGSLMAQDDGSFFLSAGPCSSDNATKSWANYKCSTQNDDSDERHVDHGIDLNLVVGNDNGTLSVVNNPTRGLRSAKGKLAGLAWVW</sequence>
<feature type="domain" description="Cyanovirin-N" evidence="1">
    <location>
        <begin position="67"/>
        <end position="174"/>
    </location>
</feature>
<dbReference type="Proteomes" id="UP001244207">
    <property type="component" value="Unassembled WGS sequence"/>
</dbReference>
<protein>
    <recommendedName>
        <fullName evidence="1">Cyanovirin-N domain-containing protein</fullName>
    </recommendedName>
</protein>
<proteinExistence type="predicted"/>
<name>A0AAD8XAV7_GLOAC</name>
<organism evidence="2 3">
    <name type="scientific">Glomerella acutata</name>
    <name type="common">Colletotrichum acutatum</name>
    <dbReference type="NCBI Taxonomy" id="27357"/>
    <lineage>
        <taxon>Eukaryota</taxon>
        <taxon>Fungi</taxon>
        <taxon>Dikarya</taxon>
        <taxon>Ascomycota</taxon>
        <taxon>Pezizomycotina</taxon>
        <taxon>Sordariomycetes</taxon>
        <taxon>Hypocreomycetidae</taxon>
        <taxon>Glomerellales</taxon>
        <taxon>Glomerellaceae</taxon>
        <taxon>Colletotrichum</taxon>
        <taxon>Colletotrichum acutatum species complex</taxon>
    </lineage>
</organism>
<evidence type="ECO:0000313" key="3">
    <source>
        <dbReference type="Proteomes" id="UP001244207"/>
    </source>
</evidence>
<dbReference type="GeneID" id="85385737"/>
<dbReference type="RefSeq" id="XP_060357251.1">
    <property type="nucleotide sequence ID" value="XM_060501838.1"/>
</dbReference>
<dbReference type="Gene3D" id="2.30.60.10">
    <property type="entry name" value="Cyanovirin-N"/>
    <property type="match status" value="1"/>
</dbReference>
<dbReference type="AlphaFoldDB" id="A0AAD8XAV7"/>
<dbReference type="EMBL" id="JAHMHS010000288">
    <property type="protein sequence ID" value="KAK1703234.1"/>
    <property type="molecule type" value="Genomic_DNA"/>
</dbReference>
<dbReference type="Pfam" id="PF08881">
    <property type="entry name" value="CVNH"/>
    <property type="match status" value="1"/>
</dbReference>
<gene>
    <name evidence="2" type="ORF">BDZ83DRAFT_235308</name>
</gene>
<accession>A0AAD8XAV7</accession>
<dbReference type="InterPro" id="IPR036673">
    <property type="entry name" value="Cyanovirin-N_sf"/>
</dbReference>
<dbReference type="InterPro" id="IPR011058">
    <property type="entry name" value="Cyanovirin-N"/>
</dbReference>
<evidence type="ECO:0000313" key="2">
    <source>
        <dbReference type="EMBL" id="KAK1703234.1"/>
    </source>
</evidence>
<keyword evidence="3" id="KW-1185">Reference proteome</keyword>
<comment type="caution">
    <text evidence="2">The sequence shown here is derived from an EMBL/GenBank/DDBJ whole genome shotgun (WGS) entry which is preliminary data.</text>
</comment>